<keyword evidence="1" id="KW-1133">Transmembrane helix</keyword>
<dbReference type="RefSeq" id="WP_073338202.1">
    <property type="nucleotide sequence ID" value="NZ_FQXM01000009.1"/>
</dbReference>
<gene>
    <name evidence="2" type="ORF">SAMN02745207_01899</name>
</gene>
<proteinExistence type="predicted"/>
<sequence>MLDILVKILTILLGLALIISAIFLPEEKMHLFGDMNKKFNNLAKLNKNTYIIFQRIIITFLGLVVLILGVLK</sequence>
<keyword evidence="1" id="KW-0812">Transmembrane</keyword>
<reference evidence="2 3" key="1">
    <citation type="submission" date="2016-11" db="EMBL/GenBank/DDBJ databases">
        <authorList>
            <person name="Jaros S."/>
            <person name="Januszkiewicz K."/>
            <person name="Wedrychowicz H."/>
        </authorList>
    </citation>
    <scope>NUCLEOTIDE SEQUENCE [LARGE SCALE GENOMIC DNA]</scope>
    <source>
        <strain evidence="2 3">DSM 8605</strain>
    </source>
</reference>
<dbReference type="EMBL" id="FQXM01000009">
    <property type="protein sequence ID" value="SHH66450.1"/>
    <property type="molecule type" value="Genomic_DNA"/>
</dbReference>
<evidence type="ECO:0000256" key="1">
    <source>
        <dbReference type="SAM" id="Phobius"/>
    </source>
</evidence>
<dbReference type="AlphaFoldDB" id="A0A1M5UU78"/>
<keyword evidence="1" id="KW-0472">Membrane</keyword>
<keyword evidence="3" id="KW-1185">Reference proteome</keyword>
<dbReference type="Proteomes" id="UP000184447">
    <property type="component" value="Unassembled WGS sequence"/>
</dbReference>
<protein>
    <submittedName>
        <fullName evidence="2">Uncharacterized protein</fullName>
    </submittedName>
</protein>
<evidence type="ECO:0000313" key="3">
    <source>
        <dbReference type="Proteomes" id="UP000184447"/>
    </source>
</evidence>
<feature type="transmembrane region" description="Helical" evidence="1">
    <location>
        <begin position="49"/>
        <end position="71"/>
    </location>
</feature>
<accession>A0A1M5UU78</accession>
<organism evidence="2 3">
    <name type="scientific">Clostridium grantii DSM 8605</name>
    <dbReference type="NCBI Taxonomy" id="1121316"/>
    <lineage>
        <taxon>Bacteria</taxon>
        <taxon>Bacillati</taxon>
        <taxon>Bacillota</taxon>
        <taxon>Clostridia</taxon>
        <taxon>Eubacteriales</taxon>
        <taxon>Clostridiaceae</taxon>
        <taxon>Clostridium</taxon>
    </lineage>
</organism>
<name>A0A1M5UU78_9CLOT</name>
<evidence type="ECO:0000313" key="2">
    <source>
        <dbReference type="EMBL" id="SHH66450.1"/>
    </source>
</evidence>